<gene>
    <name evidence="2" type="ORF">SI8410_09013532</name>
</gene>
<evidence type="ECO:0000313" key="2">
    <source>
        <dbReference type="EMBL" id="CAA7402854.1"/>
    </source>
</evidence>
<accession>A0A7I8L0X8</accession>
<name>A0A7I8L0X8_SPIIN</name>
<dbReference type="EMBL" id="LR746272">
    <property type="protein sequence ID" value="CAA7402854.1"/>
    <property type="molecule type" value="Genomic_DNA"/>
</dbReference>
<keyword evidence="3" id="KW-1185">Reference proteome</keyword>
<dbReference type="Proteomes" id="UP000663760">
    <property type="component" value="Chromosome 9"/>
</dbReference>
<feature type="region of interest" description="Disordered" evidence="1">
    <location>
        <begin position="16"/>
        <end position="49"/>
    </location>
</feature>
<evidence type="ECO:0000313" key="3">
    <source>
        <dbReference type="Proteomes" id="UP000663760"/>
    </source>
</evidence>
<feature type="compositionally biased region" description="Basic and acidic residues" evidence="1">
    <location>
        <begin position="33"/>
        <end position="43"/>
    </location>
</feature>
<dbReference type="AlphaFoldDB" id="A0A7I8L0X8"/>
<evidence type="ECO:0000256" key="1">
    <source>
        <dbReference type="SAM" id="MobiDB-lite"/>
    </source>
</evidence>
<protein>
    <submittedName>
        <fullName evidence="2">Uncharacterized protein</fullName>
    </submittedName>
</protein>
<organism evidence="2 3">
    <name type="scientific">Spirodela intermedia</name>
    <name type="common">Intermediate duckweed</name>
    <dbReference type="NCBI Taxonomy" id="51605"/>
    <lineage>
        <taxon>Eukaryota</taxon>
        <taxon>Viridiplantae</taxon>
        <taxon>Streptophyta</taxon>
        <taxon>Embryophyta</taxon>
        <taxon>Tracheophyta</taxon>
        <taxon>Spermatophyta</taxon>
        <taxon>Magnoliopsida</taxon>
        <taxon>Liliopsida</taxon>
        <taxon>Araceae</taxon>
        <taxon>Lemnoideae</taxon>
        <taxon>Spirodela</taxon>
    </lineage>
</organism>
<sequence>MVHGFTWDVLVLRGAPLPSDQPRRIPHRGGPRRHVDEHQRARPDLSPCADPHVPQDRRAGAYQHAVADLGMPVADSLSRPAERDVMENGHVVADDGGLADDDPGGVVEEDPLADPRRRVDVDGEHVGYARLEGQGERAAGLGPEDVGNPVGLHCEEALLIGEVEGEGAGEGRVGQHGGVEVARQRRLGLGIAAGFGLDLVPHPQLVLLRLRRGDCRHGIGRQLVSSGRRWRCDAGR</sequence>
<dbReference type="OrthoDB" id="10550820at2759"/>
<reference evidence="2" key="1">
    <citation type="submission" date="2020-02" db="EMBL/GenBank/DDBJ databases">
        <authorList>
            <person name="Scholz U."/>
            <person name="Mascher M."/>
            <person name="Fiebig A."/>
        </authorList>
    </citation>
    <scope>NUCLEOTIDE SEQUENCE</scope>
</reference>
<proteinExistence type="predicted"/>